<evidence type="ECO:0008006" key="4">
    <source>
        <dbReference type="Google" id="ProtNLM"/>
    </source>
</evidence>
<dbReference type="EMBL" id="JXKH01000009">
    <property type="protein sequence ID" value="OJG17487.1"/>
    <property type="molecule type" value="Genomic_DNA"/>
</dbReference>
<proteinExistence type="inferred from homology"/>
<dbReference type="InterPro" id="IPR008326">
    <property type="entry name" value="PdhI-like"/>
</dbReference>
<dbReference type="STRING" id="214095.RU97_GL002658"/>
<dbReference type="RefSeq" id="WP_067396138.1">
    <property type="nucleotide sequence ID" value="NZ_JXKH01000009.1"/>
</dbReference>
<gene>
    <name evidence="2" type="ORF">RU97_GL002658</name>
</gene>
<dbReference type="SUPFAM" id="SSF89360">
    <property type="entry name" value="HesB-like domain"/>
    <property type="match status" value="1"/>
</dbReference>
<dbReference type="InterPro" id="IPR035903">
    <property type="entry name" value="HesB-like_dom_sf"/>
</dbReference>
<keyword evidence="3" id="KW-1185">Reference proteome</keyword>
<accession>A0A1L8RCM6</accession>
<comment type="similarity">
    <text evidence="1">Belongs to the HesB/IscA family.</text>
</comment>
<evidence type="ECO:0000256" key="1">
    <source>
        <dbReference type="ARBA" id="ARBA00006718"/>
    </source>
</evidence>
<dbReference type="Proteomes" id="UP000181884">
    <property type="component" value="Unassembled WGS sequence"/>
</dbReference>
<comment type="caution">
    <text evidence="2">The sequence shown here is derived from an EMBL/GenBank/DDBJ whole genome shotgun (WGS) entry which is preliminary data.</text>
</comment>
<evidence type="ECO:0000313" key="2">
    <source>
        <dbReference type="EMBL" id="OJG17487.1"/>
    </source>
</evidence>
<organism evidence="2 3">
    <name type="scientific">Enterococcus canis</name>
    <dbReference type="NCBI Taxonomy" id="214095"/>
    <lineage>
        <taxon>Bacteria</taxon>
        <taxon>Bacillati</taxon>
        <taxon>Bacillota</taxon>
        <taxon>Bacilli</taxon>
        <taxon>Lactobacillales</taxon>
        <taxon>Enterococcaceae</taxon>
        <taxon>Enterococcus</taxon>
    </lineage>
</organism>
<reference evidence="2 3" key="1">
    <citation type="submission" date="2014-12" db="EMBL/GenBank/DDBJ databases">
        <title>Draft genome sequences of 29 type strains of Enterococci.</title>
        <authorList>
            <person name="Zhong Z."/>
            <person name="Sun Z."/>
            <person name="Liu W."/>
            <person name="Zhang W."/>
            <person name="Zhang H."/>
        </authorList>
    </citation>
    <scope>NUCLEOTIDE SEQUENCE [LARGE SCALE GENOMIC DNA]</scope>
    <source>
        <strain evidence="2 3">DSM 17029</strain>
    </source>
</reference>
<name>A0A1L8RCM6_9ENTE</name>
<dbReference type="AlphaFoldDB" id="A0A1L8RCM6"/>
<evidence type="ECO:0000313" key="3">
    <source>
        <dbReference type="Proteomes" id="UP000181884"/>
    </source>
</evidence>
<dbReference type="PIRSF" id="PIRSF034852">
    <property type="entry name" value="UCP034852"/>
    <property type="match status" value="1"/>
</dbReference>
<sequence>MKLTITPKAHEWFKEEVQVQPGSGVRFYGKVYGKTAVHEGFSMGMSVDTPDDAFIETKIDGITYFIEQTDDWFFKGYDLTVDYDPQKDEPIYEFTKNEEDLKQ</sequence>
<protein>
    <recommendedName>
        <fullName evidence="4">Iron-sulfur cluster biosynthesis protein</fullName>
    </recommendedName>
</protein>